<gene>
    <name evidence="2" type="ORF">EDS130_LOCUS39490</name>
    <name evidence="3" type="ORF">XAT740_LOCUS55114</name>
</gene>
<feature type="signal peptide" evidence="1">
    <location>
        <begin position="1"/>
        <end position="20"/>
    </location>
</feature>
<sequence length="77" mass="8420">MKCNVFLTLIFILSLFVVHADPINQNPVHTCQCECLNWSEYSTPSEPLPDCSMCNVAACRKMGGSCAHGAIIKISCN</sequence>
<reference evidence="3" key="1">
    <citation type="submission" date="2021-02" db="EMBL/GenBank/DDBJ databases">
        <authorList>
            <person name="Nowell W R."/>
        </authorList>
    </citation>
    <scope>NUCLEOTIDE SEQUENCE</scope>
</reference>
<dbReference type="Proteomes" id="UP000663828">
    <property type="component" value="Unassembled WGS sequence"/>
</dbReference>
<dbReference type="Proteomes" id="UP000663852">
    <property type="component" value="Unassembled WGS sequence"/>
</dbReference>
<dbReference type="AlphaFoldDB" id="A0A816EMY1"/>
<evidence type="ECO:0000313" key="2">
    <source>
        <dbReference type="EMBL" id="CAF1450568.1"/>
    </source>
</evidence>
<protein>
    <submittedName>
        <fullName evidence="3">Uncharacterized protein</fullName>
    </submittedName>
</protein>
<feature type="chain" id="PRO_5035688645" evidence="1">
    <location>
        <begin position="21"/>
        <end position="77"/>
    </location>
</feature>
<dbReference type="OrthoDB" id="10042187at2759"/>
<accession>A0A816EMY1</accession>
<evidence type="ECO:0000313" key="4">
    <source>
        <dbReference type="Proteomes" id="UP000663828"/>
    </source>
</evidence>
<keyword evidence="1" id="KW-0732">Signal</keyword>
<name>A0A816EMY1_ADIRI</name>
<comment type="caution">
    <text evidence="3">The sequence shown here is derived from an EMBL/GenBank/DDBJ whole genome shotgun (WGS) entry which is preliminary data.</text>
</comment>
<organism evidence="3 4">
    <name type="scientific">Adineta ricciae</name>
    <name type="common">Rotifer</name>
    <dbReference type="NCBI Taxonomy" id="249248"/>
    <lineage>
        <taxon>Eukaryota</taxon>
        <taxon>Metazoa</taxon>
        <taxon>Spiralia</taxon>
        <taxon>Gnathifera</taxon>
        <taxon>Rotifera</taxon>
        <taxon>Eurotatoria</taxon>
        <taxon>Bdelloidea</taxon>
        <taxon>Adinetida</taxon>
        <taxon>Adinetidae</taxon>
        <taxon>Adineta</taxon>
    </lineage>
</organism>
<evidence type="ECO:0000256" key="1">
    <source>
        <dbReference type="SAM" id="SignalP"/>
    </source>
</evidence>
<dbReference type="EMBL" id="CAJNOR010010181">
    <property type="protein sequence ID" value="CAF1651765.1"/>
    <property type="molecule type" value="Genomic_DNA"/>
</dbReference>
<evidence type="ECO:0000313" key="3">
    <source>
        <dbReference type="EMBL" id="CAF1651765.1"/>
    </source>
</evidence>
<dbReference type="EMBL" id="CAJNOJ010000444">
    <property type="protein sequence ID" value="CAF1450568.1"/>
    <property type="molecule type" value="Genomic_DNA"/>
</dbReference>
<proteinExistence type="predicted"/>
<keyword evidence="4" id="KW-1185">Reference proteome</keyword>